<accession>A0ABN2CWZ6</accession>
<reference evidence="1 2" key="1">
    <citation type="journal article" date="2019" name="Int. J. Syst. Evol. Microbiol.">
        <title>The Global Catalogue of Microorganisms (GCM) 10K type strain sequencing project: providing services to taxonomists for standard genome sequencing and annotation.</title>
        <authorList>
            <consortium name="The Broad Institute Genomics Platform"/>
            <consortium name="The Broad Institute Genome Sequencing Center for Infectious Disease"/>
            <person name="Wu L."/>
            <person name="Ma J."/>
        </authorList>
    </citation>
    <scope>NUCLEOTIDE SEQUENCE [LARGE SCALE GENOMIC DNA]</scope>
    <source>
        <strain evidence="1 2">JCM 14969</strain>
    </source>
</reference>
<keyword evidence="2" id="KW-1185">Reference proteome</keyword>
<comment type="caution">
    <text evidence="1">The sequence shown here is derived from an EMBL/GenBank/DDBJ whole genome shotgun (WGS) entry which is preliminary data.</text>
</comment>
<dbReference type="Proteomes" id="UP001500393">
    <property type="component" value="Unassembled WGS sequence"/>
</dbReference>
<evidence type="ECO:0008006" key="3">
    <source>
        <dbReference type="Google" id="ProtNLM"/>
    </source>
</evidence>
<protein>
    <recommendedName>
        <fullName evidence="3">Transcriptional regulator</fullName>
    </recommendedName>
</protein>
<gene>
    <name evidence="1" type="ORF">GCM10009789_17790</name>
</gene>
<sequence length="209" mass="22986">MGNGSEPGLLVLHAVRLGGVAEDRAVAGRFGLDEAATADLLLDFQAYGWITKSMFAGTGGWSLTDAGRAENERQLAREIEQTGGREVVHATYQEFLPLNGRLQQACTDWQIRPTTADALAFNDHSDSAWDSRVVEELSALAQALKPVQDQLDSVLERFRDYDTRFVAALDRVLAGDLSWVDRTGADSCHTVWFELHEDLIATLGLPRGR</sequence>
<name>A0ABN2CWZ6_9ACTN</name>
<dbReference type="EMBL" id="BAAAOS010000017">
    <property type="protein sequence ID" value="GAA1564723.1"/>
    <property type="molecule type" value="Genomic_DNA"/>
</dbReference>
<evidence type="ECO:0000313" key="2">
    <source>
        <dbReference type="Proteomes" id="UP001500393"/>
    </source>
</evidence>
<evidence type="ECO:0000313" key="1">
    <source>
        <dbReference type="EMBL" id="GAA1564723.1"/>
    </source>
</evidence>
<organism evidence="1 2">
    <name type="scientific">Kribbella sancticallisti</name>
    <dbReference type="NCBI Taxonomy" id="460087"/>
    <lineage>
        <taxon>Bacteria</taxon>
        <taxon>Bacillati</taxon>
        <taxon>Actinomycetota</taxon>
        <taxon>Actinomycetes</taxon>
        <taxon>Propionibacteriales</taxon>
        <taxon>Kribbellaceae</taxon>
        <taxon>Kribbella</taxon>
    </lineage>
</organism>
<proteinExistence type="predicted"/>